<sequence length="43" mass="4885">MTKDTMALVMENCNYILDRIMDIKTTPAQGPIFDIVIKKGLNQ</sequence>
<keyword evidence="2" id="KW-1185">Reference proteome</keyword>
<evidence type="ECO:0000313" key="1">
    <source>
        <dbReference type="EMBL" id="MDO7789056.1"/>
    </source>
</evidence>
<dbReference type="EMBL" id="JARPTC010000033">
    <property type="protein sequence ID" value="MDO7789056.1"/>
    <property type="molecule type" value="Genomic_DNA"/>
</dbReference>
<name>A0AAW7ZIU9_9FIRM</name>
<gene>
    <name evidence="1" type="ORF">P6N53_17740</name>
</gene>
<evidence type="ECO:0000313" key="2">
    <source>
        <dbReference type="Proteomes" id="UP001172911"/>
    </source>
</evidence>
<protein>
    <submittedName>
        <fullName evidence="1">Uncharacterized protein</fullName>
    </submittedName>
</protein>
<dbReference type="Proteomes" id="UP001172911">
    <property type="component" value="Unassembled WGS sequence"/>
</dbReference>
<organism evidence="1 2">
    <name type="scientific">Desulforamulus aquiferis</name>
    <dbReference type="NCBI Taxonomy" id="1397668"/>
    <lineage>
        <taxon>Bacteria</taxon>
        <taxon>Bacillati</taxon>
        <taxon>Bacillota</taxon>
        <taxon>Clostridia</taxon>
        <taxon>Eubacteriales</taxon>
        <taxon>Peptococcaceae</taxon>
        <taxon>Desulforamulus</taxon>
    </lineage>
</organism>
<accession>A0AAW7ZIU9</accession>
<reference evidence="1" key="1">
    <citation type="journal article" date="2023" name="J. Hazard. Mater.">
        <title>Anaerobic biodegradation of pyrene and benzo[a]pyrene by a new sulfate-reducing Desulforamulus aquiferis strain DSA.</title>
        <authorList>
            <person name="Zhang Z."/>
            <person name="Sun J."/>
            <person name="Gong X."/>
            <person name="Wang C."/>
            <person name="Wang H."/>
        </authorList>
    </citation>
    <scope>NUCLEOTIDE SEQUENCE</scope>
    <source>
        <strain evidence="1">DSA</strain>
    </source>
</reference>
<reference evidence="1" key="2">
    <citation type="submission" date="2023-03" db="EMBL/GenBank/DDBJ databases">
        <authorList>
            <person name="Zhang Z."/>
        </authorList>
    </citation>
    <scope>NUCLEOTIDE SEQUENCE</scope>
    <source>
        <strain evidence="1">DSA</strain>
    </source>
</reference>
<proteinExistence type="predicted"/>
<dbReference type="AlphaFoldDB" id="A0AAW7ZIU9"/>
<comment type="caution">
    <text evidence="1">The sequence shown here is derived from an EMBL/GenBank/DDBJ whole genome shotgun (WGS) entry which is preliminary data.</text>
</comment>
<dbReference type="RefSeq" id="WP_304545542.1">
    <property type="nucleotide sequence ID" value="NZ_JARPTC010000033.1"/>
</dbReference>